<feature type="domain" description="Ketosynthase family 3 (KS3)" evidence="6">
    <location>
        <begin position="1"/>
        <end position="420"/>
    </location>
</feature>
<dbReference type="STRING" id="710685.MycrhN_0274"/>
<dbReference type="InterPro" id="IPR009081">
    <property type="entry name" value="PP-bd_ACP"/>
</dbReference>
<dbReference type="InterPro" id="IPR014043">
    <property type="entry name" value="Acyl_transferase_dom"/>
</dbReference>
<keyword evidence="1" id="KW-0596">Phosphopantetheine</keyword>
<dbReference type="SUPFAM" id="SSF52151">
    <property type="entry name" value="FabD/lysophospholipase-like"/>
    <property type="match status" value="1"/>
</dbReference>
<evidence type="ECO:0000259" key="6">
    <source>
        <dbReference type="PROSITE" id="PS52004"/>
    </source>
</evidence>
<dbReference type="SUPFAM" id="SSF47336">
    <property type="entry name" value="ACP-like"/>
    <property type="match status" value="1"/>
</dbReference>
<dbReference type="Gene3D" id="1.10.1200.10">
    <property type="entry name" value="ACP-like"/>
    <property type="match status" value="1"/>
</dbReference>
<dbReference type="InterPro" id="IPR016036">
    <property type="entry name" value="Malonyl_transacylase_ACP-bd"/>
</dbReference>
<dbReference type="GO" id="GO:0071770">
    <property type="term" value="P:DIM/DIP cell wall layer assembly"/>
    <property type="evidence" value="ECO:0007669"/>
    <property type="project" value="TreeGrafter"/>
</dbReference>
<dbReference type="InterPro" id="IPR014031">
    <property type="entry name" value="Ketoacyl_synth_C"/>
</dbReference>
<dbReference type="InterPro" id="IPR050091">
    <property type="entry name" value="PKS_NRPS_Biosynth_Enz"/>
</dbReference>
<dbReference type="PROSITE" id="PS50075">
    <property type="entry name" value="CARRIER"/>
    <property type="match status" value="1"/>
</dbReference>
<dbReference type="SMART" id="SM00827">
    <property type="entry name" value="PKS_AT"/>
    <property type="match status" value="1"/>
</dbReference>
<dbReference type="CDD" id="cd00833">
    <property type="entry name" value="PKS"/>
    <property type="match status" value="1"/>
</dbReference>
<evidence type="ECO:0000313" key="7">
    <source>
        <dbReference type="EMBL" id="AEV70917.1"/>
    </source>
</evidence>
<dbReference type="InterPro" id="IPR020841">
    <property type="entry name" value="PKS_Beta-ketoAc_synthase_dom"/>
</dbReference>
<keyword evidence="3" id="KW-0808">Transferase</keyword>
<reference evidence="7 8" key="1">
    <citation type="submission" date="2011-12" db="EMBL/GenBank/DDBJ databases">
        <title>Complete sequence of Mycobacterium rhodesiae NBB3.</title>
        <authorList>
            <consortium name="US DOE Joint Genome Institute"/>
            <person name="Lucas S."/>
            <person name="Han J."/>
            <person name="Lapidus A."/>
            <person name="Cheng J.-F."/>
            <person name="Goodwin L."/>
            <person name="Pitluck S."/>
            <person name="Peters L."/>
            <person name="Mikhailova N."/>
            <person name="Gu W."/>
            <person name="Detter J.C."/>
            <person name="Han C."/>
            <person name="Tapia R."/>
            <person name="Land M."/>
            <person name="Hauser L."/>
            <person name="Kyrpides N."/>
            <person name="Ivanova N."/>
            <person name="Pagani I."/>
            <person name="Mattes T."/>
            <person name="Holmes A."/>
            <person name="Rutledge P."/>
            <person name="Paulsen I."/>
            <person name="Coleman N."/>
            <person name="Woyke T."/>
        </authorList>
    </citation>
    <scope>NUCLEOTIDE SEQUENCE [LARGE SCALE GENOMIC DNA]</scope>
    <source>
        <strain evidence="7 8">NBB3</strain>
    </source>
</reference>
<dbReference type="InterPro" id="IPR018201">
    <property type="entry name" value="Ketoacyl_synth_AS"/>
</dbReference>
<keyword evidence="2" id="KW-0597">Phosphoprotein</keyword>
<dbReference type="HOGENOM" id="CLU_000022_16_6_11"/>
<dbReference type="Gene3D" id="3.40.366.10">
    <property type="entry name" value="Malonyl-Coenzyme A Acyl Carrier Protein, domain 2"/>
    <property type="match status" value="1"/>
</dbReference>
<dbReference type="SUPFAM" id="SSF53901">
    <property type="entry name" value="Thiolase-like"/>
    <property type="match status" value="1"/>
</dbReference>
<dbReference type="PROSITE" id="PS52004">
    <property type="entry name" value="KS3_2"/>
    <property type="match status" value="1"/>
</dbReference>
<protein>
    <submittedName>
        <fullName evidence="7">Polyketide synthase family protein</fullName>
    </submittedName>
</protein>
<organism evidence="7 8">
    <name type="scientific">Mycolicibacterium rhodesiae (strain NBB3)</name>
    <name type="common">Mycobacterium rhodesiae</name>
    <dbReference type="NCBI Taxonomy" id="710685"/>
    <lineage>
        <taxon>Bacteria</taxon>
        <taxon>Bacillati</taxon>
        <taxon>Actinomycetota</taxon>
        <taxon>Actinomycetes</taxon>
        <taxon>Mycobacteriales</taxon>
        <taxon>Mycobacteriaceae</taxon>
        <taxon>Mycolicibacterium</taxon>
    </lineage>
</organism>
<evidence type="ECO:0000256" key="4">
    <source>
        <dbReference type="ARBA" id="ARBA00023268"/>
    </source>
</evidence>
<dbReference type="RefSeq" id="WP_014208737.1">
    <property type="nucleotide sequence ID" value="NC_016604.1"/>
</dbReference>
<dbReference type="Gene3D" id="3.30.70.3290">
    <property type="match status" value="1"/>
</dbReference>
<evidence type="ECO:0000256" key="1">
    <source>
        <dbReference type="ARBA" id="ARBA00022450"/>
    </source>
</evidence>
<dbReference type="InterPro" id="IPR006162">
    <property type="entry name" value="Ppantetheine_attach_site"/>
</dbReference>
<dbReference type="InterPro" id="IPR014030">
    <property type="entry name" value="Ketoacyl_synth_N"/>
</dbReference>
<dbReference type="AlphaFoldDB" id="G8RIS9"/>
<dbReference type="GO" id="GO:0004315">
    <property type="term" value="F:3-oxoacyl-[acyl-carrier-protein] synthase activity"/>
    <property type="evidence" value="ECO:0007669"/>
    <property type="project" value="InterPro"/>
</dbReference>
<dbReference type="SUPFAM" id="SSF55048">
    <property type="entry name" value="Probable ACP-binding domain of malonyl-CoA ACP transacylase"/>
    <property type="match status" value="1"/>
</dbReference>
<evidence type="ECO:0000256" key="3">
    <source>
        <dbReference type="ARBA" id="ARBA00022679"/>
    </source>
</evidence>
<dbReference type="GO" id="GO:0005737">
    <property type="term" value="C:cytoplasm"/>
    <property type="evidence" value="ECO:0007669"/>
    <property type="project" value="TreeGrafter"/>
</dbReference>
<dbReference type="Proteomes" id="UP000005442">
    <property type="component" value="Chromosome"/>
</dbReference>
<dbReference type="InterPro" id="IPR036736">
    <property type="entry name" value="ACP-like_sf"/>
</dbReference>
<dbReference type="PROSITE" id="PS00606">
    <property type="entry name" value="KS3_1"/>
    <property type="match status" value="1"/>
</dbReference>
<name>G8RIS9_MYCRN</name>
<dbReference type="Gene3D" id="3.40.47.10">
    <property type="match status" value="1"/>
</dbReference>
<accession>G8RIS9</accession>
<dbReference type="PROSITE" id="PS00012">
    <property type="entry name" value="PHOSPHOPANTETHEINE"/>
    <property type="match status" value="1"/>
</dbReference>
<keyword evidence="8" id="KW-1185">Reference proteome</keyword>
<evidence type="ECO:0000259" key="5">
    <source>
        <dbReference type="PROSITE" id="PS50075"/>
    </source>
</evidence>
<evidence type="ECO:0000313" key="8">
    <source>
        <dbReference type="Proteomes" id="UP000005442"/>
    </source>
</evidence>
<dbReference type="PANTHER" id="PTHR43775">
    <property type="entry name" value="FATTY ACID SYNTHASE"/>
    <property type="match status" value="1"/>
</dbReference>
<dbReference type="SMART" id="SM00825">
    <property type="entry name" value="PKS_KS"/>
    <property type="match status" value="1"/>
</dbReference>
<dbReference type="eggNOG" id="COG3321">
    <property type="taxonomic scope" value="Bacteria"/>
</dbReference>
<gene>
    <name evidence="7" type="ordered locus">MycrhN_0274</name>
</gene>
<dbReference type="EMBL" id="CP003169">
    <property type="protein sequence ID" value="AEV70917.1"/>
    <property type="molecule type" value="Genomic_DNA"/>
</dbReference>
<dbReference type="KEGG" id="mrh:MycrhN_0274"/>
<dbReference type="GO" id="GO:0005886">
    <property type="term" value="C:plasma membrane"/>
    <property type="evidence" value="ECO:0007669"/>
    <property type="project" value="TreeGrafter"/>
</dbReference>
<dbReference type="Pfam" id="PF00698">
    <property type="entry name" value="Acyl_transf_1"/>
    <property type="match status" value="1"/>
</dbReference>
<feature type="domain" description="Carrier" evidence="5">
    <location>
        <begin position="894"/>
        <end position="972"/>
    </location>
</feature>
<sequence length="977" mass="102274">MSEIAVVGIDCRLPGAPDTHALWQLLMNGDVANRVVPAERWDVDRVHSDQLRPGTMNTRFAHFIDDVDLFDHEFFGISPVEAAALDPQQRLVLQSAWRAIEDAGLDPRALAGTDAGVFVGMMASEWGAMNMIDYPNLTPQRGMGSGHAMVANRVSYHLNLTGPSVSVDTACSSSLTAVHLGCQALTCGDTDLVVAAGVNLMLSPGLSVFYTQAGLSAPDGRCKPFSADADGIGRGEGVGTVILRRLSDAIADRQPIYSVITGSATNQDGKSSGITAPNRWAQSKVMQRALDRAGVAAADVTFVEAHGTGTVLGDMIEANALGDLHRTGRNRPCLIGSIKGNIGHTEGTAGIAALIKTSLALSHRVLPPTVAPAGSNPALRLEQQGLALATNAIELGDEPVTAGVSSYGLGGSNVHVIMTSPPAAAVRPADGHNRVGVITISAHSPNALRRNAAAFADALDATDDVDVAAFCYSTNRVKSSLKHRFAAAGTRTELIRALHAYADAAPAEEPSRGRPGRLRVGLLCTGQGAQYPGMTRELYETCPPYRAHLARAAAAVDATLDTPSGLLNLMFSDDSAIHQTQYAQPALFAVSYALGAALLELGVKPAFLVGHSVGEFAAAALAEVLTLDEAARLVVARGHVMQQLSGGGAMTAVDVPADEVAALVAANPSCGLAAVNGPRSTVVSGPAEAVDRITGQLVARGAKASSLTVSHAFHSPLMAPAEQAFRDAVGEVFPRKATIPLVSTLHGRVIDGTEMDADYWAAQITSPVLFADAITAAPEPTHLIELGPRSTLLALARRCGIGSQIRTLATCAGPDDDGAGIARVAARLYADGLPTSTFGSLYDDDSLTLKRLPPYVFGDGTRFWRDADMAVSAVSAPVASARPDIDGAATTRTDTVAARVRRVIAEIGGYSPDEIEPNTLLSEDLGYDSLLQLRLVEQLRTEYPELEDASIRDLALTIKDVGDVVRYVEDRLVNATA</sequence>
<dbReference type="InterPro" id="IPR001227">
    <property type="entry name" value="Ac_transferase_dom_sf"/>
</dbReference>
<dbReference type="GO" id="GO:0004312">
    <property type="term" value="F:fatty acid synthase activity"/>
    <property type="evidence" value="ECO:0007669"/>
    <property type="project" value="TreeGrafter"/>
</dbReference>
<dbReference type="PANTHER" id="PTHR43775:SF37">
    <property type="entry name" value="SI:DKEY-61P9.11"/>
    <property type="match status" value="1"/>
</dbReference>
<evidence type="ECO:0000256" key="2">
    <source>
        <dbReference type="ARBA" id="ARBA00022553"/>
    </source>
</evidence>
<dbReference type="Pfam" id="PF00109">
    <property type="entry name" value="ketoacyl-synt"/>
    <property type="match status" value="1"/>
</dbReference>
<dbReference type="Pfam" id="PF00550">
    <property type="entry name" value="PP-binding"/>
    <property type="match status" value="1"/>
</dbReference>
<dbReference type="GO" id="GO:0006633">
    <property type="term" value="P:fatty acid biosynthetic process"/>
    <property type="evidence" value="ECO:0007669"/>
    <property type="project" value="InterPro"/>
</dbReference>
<dbReference type="InterPro" id="IPR016035">
    <property type="entry name" value="Acyl_Trfase/lysoPLipase"/>
</dbReference>
<dbReference type="OrthoDB" id="9778690at2"/>
<dbReference type="Pfam" id="PF16197">
    <property type="entry name" value="KAsynt_C_assoc"/>
    <property type="match status" value="1"/>
</dbReference>
<keyword evidence="4" id="KW-0511">Multifunctional enzyme</keyword>
<dbReference type="InterPro" id="IPR032821">
    <property type="entry name" value="PKS_assoc"/>
</dbReference>
<dbReference type="PATRIC" id="fig|710685.3.peg.279"/>
<dbReference type="InterPro" id="IPR016039">
    <property type="entry name" value="Thiolase-like"/>
</dbReference>
<dbReference type="Pfam" id="PF02801">
    <property type="entry name" value="Ketoacyl-synt_C"/>
    <property type="match status" value="1"/>
</dbReference>
<proteinExistence type="predicted"/>